<dbReference type="RefSeq" id="WP_314511208.1">
    <property type="nucleotide sequence ID" value="NZ_JASJOU010000004.1"/>
</dbReference>
<evidence type="ECO:0000313" key="2">
    <source>
        <dbReference type="Proteomes" id="UP001232063"/>
    </source>
</evidence>
<dbReference type="Proteomes" id="UP001232063">
    <property type="component" value="Unassembled WGS sequence"/>
</dbReference>
<name>A0AAE3R6F6_9BACT</name>
<proteinExistence type="predicted"/>
<comment type="caution">
    <text evidence="1">The sequence shown here is derived from an EMBL/GenBank/DDBJ whole genome shotgun (WGS) entry which is preliminary data.</text>
</comment>
<reference evidence="1" key="1">
    <citation type="submission" date="2023-05" db="EMBL/GenBank/DDBJ databases">
        <authorList>
            <person name="Zhang X."/>
        </authorList>
    </citation>
    <scope>NUCLEOTIDE SEQUENCE</scope>
    <source>
        <strain evidence="1">BD1B2-1</strain>
    </source>
</reference>
<dbReference type="PROSITE" id="PS51257">
    <property type="entry name" value="PROKAR_LIPOPROTEIN"/>
    <property type="match status" value="1"/>
</dbReference>
<evidence type="ECO:0000313" key="1">
    <source>
        <dbReference type="EMBL" id="MDJ1501653.1"/>
    </source>
</evidence>
<accession>A0AAE3R6F6</accession>
<gene>
    <name evidence="1" type="ORF">QNI22_13390</name>
</gene>
<organism evidence="1 2">
    <name type="scientific">Xanthocytophaga agilis</name>
    <dbReference type="NCBI Taxonomy" id="3048010"/>
    <lineage>
        <taxon>Bacteria</taxon>
        <taxon>Pseudomonadati</taxon>
        <taxon>Bacteroidota</taxon>
        <taxon>Cytophagia</taxon>
        <taxon>Cytophagales</taxon>
        <taxon>Rhodocytophagaceae</taxon>
        <taxon>Xanthocytophaga</taxon>
    </lineage>
</organism>
<keyword evidence="2" id="KW-1185">Reference proteome</keyword>
<sequence>MENKNLTLVRSFIRNHRYRLLMVGLLFMYSCNLLDEEVLNSRKAFIGSYTIQQKCGSSQDSYTLRITEGSSNSEILLSNVEPFGDEIIATVSGNILTISSQSVRLKGQTSSATVSGSGTLTDGSIIEINFEYDFGGTTSCGANGYKL</sequence>
<dbReference type="AlphaFoldDB" id="A0AAE3R6F6"/>
<dbReference type="EMBL" id="JASJOU010000004">
    <property type="protein sequence ID" value="MDJ1501653.1"/>
    <property type="molecule type" value="Genomic_DNA"/>
</dbReference>
<protein>
    <submittedName>
        <fullName evidence="1">Uncharacterized protein</fullName>
    </submittedName>
</protein>